<comment type="caution">
    <text evidence="1">The sequence shown here is derived from an EMBL/GenBank/DDBJ whole genome shotgun (WGS) entry which is preliminary data.</text>
</comment>
<reference evidence="1" key="3">
    <citation type="submission" date="2020-02" db="EMBL/GenBank/DDBJ databases">
        <authorList>
            <person name="Sarangi A.N."/>
            <person name="Ghosh S."/>
            <person name="Mukherjee M."/>
            <person name="Tripathy S."/>
        </authorList>
    </citation>
    <scope>NUCLEOTIDE SEQUENCE</scope>
    <source>
        <strain evidence="1">BDU141951</strain>
    </source>
</reference>
<sequence length="180" mass="19351">MQILDAKGRLFGKVSLLDIGAALIILMVLVGIFIFPGTGGSVAQVGGGNTRPVEVDVMVRGLTVSDPEGFFQMLQESETTNVIIRNQPHGEVRIQDVQQLPRSQAVPQPDGTVKSFPDPRPEMDYTIDLLITLADDALITDNGPVVGNSPVKIGTQIQIEGDLYSFYTSTVGVRILDAES</sequence>
<protein>
    <submittedName>
        <fullName evidence="1">DUF4330 domain-containing protein</fullName>
    </submittedName>
</protein>
<name>A0A0C1Y0C2_9CYAN</name>
<accession>A0A0C1Y0C2</accession>
<gene>
    <name evidence="1" type="ORF">QQ91_003550</name>
</gene>
<reference evidence="1" key="2">
    <citation type="journal article" date="2015" name="Genome Announc.">
        <title>Draft Genome Sequence of Filamentous Marine Cyanobacterium Lyngbya confervoides Strain BDU141951.</title>
        <authorList>
            <person name="Chandrababunaidu M.M."/>
            <person name="Sen D."/>
            <person name="Tripathy S."/>
        </authorList>
    </citation>
    <scope>NUCLEOTIDE SEQUENCE</scope>
    <source>
        <strain evidence="1">BDU141951</strain>
    </source>
</reference>
<dbReference type="EMBL" id="JTHE02000003">
    <property type="protein sequence ID" value="NEV66187.1"/>
    <property type="molecule type" value="Genomic_DNA"/>
</dbReference>
<proteinExistence type="predicted"/>
<organism evidence="1">
    <name type="scientific">Lyngbya confervoides BDU141951</name>
    <dbReference type="NCBI Taxonomy" id="1574623"/>
    <lineage>
        <taxon>Bacteria</taxon>
        <taxon>Bacillati</taxon>
        <taxon>Cyanobacteriota</taxon>
        <taxon>Cyanophyceae</taxon>
        <taxon>Oscillatoriophycideae</taxon>
        <taxon>Oscillatoriales</taxon>
        <taxon>Microcoleaceae</taxon>
        <taxon>Lyngbya</taxon>
    </lineage>
</organism>
<dbReference type="Pfam" id="PF14221">
    <property type="entry name" value="DUF4330"/>
    <property type="match status" value="1"/>
</dbReference>
<evidence type="ECO:0000313" key="1">
    <source>
        <dbReference type="EMBL" id="NEV66187.1"/>
    </source>
</evidence>
<dbReference type="AlphaFoldDB" id="A0A0C1Y0C2"/>
<reference evidence="1" key="1">
    <citation type="submission" date="2014-11" db="EMBL/GenBank/DDBJ databases">
        <authorList>
            <person name="Malar M.C."/>
            <person name="Sen D."/>
            <person name="Tripathy S."/>
        </authorList>
    </citation>
    <scope>NUCLEOTIDE SEQUENCE</scope>
    <source>
        <strain evidence="1">BDU141951</strain>
    </source>
</reference>
<dbReference type="InterPro" id="IPR025480">
    <property type="entry name" value="DUF4330"/>
</dbReference>